<dbReference type="PATRIC" id="fig|1454001.3.peg.3187"/>
<dbReference type="InterPro" id="IPR011322">
    <property type="entry name" value="N-reg_PII-like_a/b"/>
</dbReference>
<dbReference type="InterPro" id="IPR015867">
    <property type="entry name" value="N-reg_PII/ATP_PRibTrfase_C"/>
</dbReference>
<reference evidence="1" key="1">
    <citation type="submission" date="2014-02" db="EMBL/GenBank/DDBJ databases">
        <title>Expanding our view of genomic diversity in Candidatus Accumulibacter clades.</title>
        <authorList>
            <person name="Skennerton C.T."/>
            <person name="Barr J.J."/>
            <person name="Slater F.R."/>
            <person name="Bond P.L."/>
            <person name="Tyson G.W."/>
        </authorList>
    </citation>
    <scope>NUCLEOTIDE SEQUENCE [LARGE SCALE GENOMIC DNA]</scope>
</reference>
<dbReference type="SUPFAM" id="SSF54913">
    <property type="entry name" value="GlnB-like"/>
    <property type="match status" value="1"/>
</dbReference>
<dbReference type="AlphaFoldDB" id="A0A011NM59"/>
<evidence type="ECO:0000313" key="1">
    <source>
        <dbReference type="EMBL" id="EXI65470.1"/>
    </source>
</evidence>
<dbReference type="GO" id="GO:0030234">
    <property type="term" value="F:enzyme regulator activity"/>
    <property type="evidence" value="ECO:0007669"/>
    <property type="project" value="InterPro"/>
</dbReference>
<comment type="caution">
    <text evidence="1">The sequence shown here is derived from an EMBL/GenBank/DDBJ whole genome shotgun (WGS) entry which is preliminary data.</text>
</comment>
<gene>
    <name evidence="1" type="ORF">AW08_03141</name>
</gene>
<sequence length="114" mass="12658">MSVLPHIGYGIDKKLITAIVVSGRGMHLMKLVEKRPGVLSVTHHHARGTDRPARRPGKKIHWLERDVLMVLVEAPEADAVFSLIFSAARLGEPHQGIIFIEAVARGHPMMPFEI</sequence>
<organism evidence="1 2">
    <name type="scientific">Candidatus Accumulibacter adjunctus</name>
    <dbReference type="NCBI Taxonomy" id="1454001"/>
    <lineage>
        <taxon>Bacteria</taxon>
        <taxon>Pseudomonadati</taxon>
        <taxon>Pseudomonadota</taxon>
        <taxon>Betaproteobacteria</taxon>
        <taxon>Candidatus Accumulibacter</taxon>
    </lineage>
</organism>
<dbReference type="STRING" id="1454001.AW08_03141"/>
<dbReference type="InterPro" id="IPR002187">
    <property type="entry name" value="N-reg_PII"/>
</dbReference>
<accession>A0A011NM59</accession>
<keyword evidence="2" id="KW-1185">Reference proteome</keyword>
<evidence type="ECO:0000313" key="2">
    <source>
        <dbReference type="Proteomes" id="UP000020218"/>
    </source>
</evidence>
<dbReference type="Gene3D" id="3.30.70.120">
    <property type="match status" value="1"/>
</dbReference>
<protein>
    <recommendedName>
        <fullName evidence="3">Nitrogen regulatory protein P-II</fullName>
    </recommendedName>
</protein>
<dbReference type="EMBL" id="JFAX01000022">
    <property type="protein sequence ID" value="EXI65470.1"/>
    <property type="molecule type" value="Genomic_DNA"/>
</dbReference>
<dbReference type="GO" id="GO:0006808">
    <property type="term" value="P:regulation of nitrogen utilization"/>
    <property type="evidence" value="ECO:0007669"/>
    <property type="project" value="InterPro"/>
</dbReference>
<dbReference type="Proteomes" id="UP000020218">
    <property type="component" value="Unassembled WGS sequence"/>
</dbReference>
<name>A0A011NM59_9PROT</name>
<dbReference type="PROSITE" id="PS51343">
    <property type="entry name" value="PII_GLNB_DOM"/>
    <property type="match status" value="1"/>
</dbReference>
<evidence type="ECO:0008006" key="3">
    <source>
        <dbReference type="Google" id="ProtNLM"/>
    </source>
</evidence>
<proteinExistence type="predicted"/>